<organism evidence="8">
    <name type="scientific">Candidatus Enterococcus clewellii</name>
    <dbReference type="NCBI Taxonomy" id="1834193"/>
    <lineage>
        <taxon>Bacteria</taxon>
        <taxon>Bacillati</taxon>
        <taxon>Bacillota</taxon>
        <taxon>Bacilli</taxon>
        <taxon>Lactobacillales</taxon>
        <taxon>Enterococcaceae</taxon>
        <taxon>Enterococcus</taxon>
    </lineage>
</organism>
<evidence type="ECO:0000259" key="7">
    <source>
        <dbReference type="Pfam" id="PF00156"/>
    </source>
</evidence>
<evidence type="ECO:0000256" key="6">
    <source>
        <dbReference type="NCBIfam" id="TIGR01744"/>
    </source>
</evidence>
<keyword evidence="3 5" id="KW-0808">Transferase</keyword>
<comment type="similarity">
    <text evidence="5">Belongs to the purine/pyrimidine phosphoribosyltransferase family. Xpt subfamily.</text>
</comment>
<dbReference type="Gene3D" id="3.40.50.2020">
    <property type="match status" value="1"/>
</dbReference>
<feature type="binding site" evidence="5">
    <location>
        <begin position="128"/>
        <end position="132"/>
    </location>
    <ligand>
        <name>5-phospho-alpha-D-ribose 1-diphosphate</name>
        <dbReference type="ChEBI" id="CHEBI:58017"/>
    </ligand>
</feature>
<dbReference type="Pfam" id="PF00156">
    <property type="entry name" value="Pribosyltran"/>
    <property type="match status" value="1"/>
</dbReference>
<comment type="pathway">
    <text evidence="5">Purine metabolism; XMP biosynthesis via salvage pathway; XMP from xanthine: step 1/1.</text>
</comment>
<name>A0A242KB18_9ENTE</name>
<evidence type="ECO:0000256" key="2">
    <source>
        <dbReference type="ARBA" id="ARBA00022676"/>
    </source>
</evidence>
<dbReference type="GO" id="GO:0046110">
    <property type="term" value="P:xanthine metabolic process"/>
    <property type="evidence" value="ECO:0007669"/>
    <property type="project" value="UniProtKB-UniRule"/>
</dbReference>
<dbReference type="PANTHER" id="PTHR43864">
    <property type="entry name" value="HYPOXANTHINE/GUANINE PHOSPHORIBOSYLTRANSFERASE"/>
    <property type="match status" value="1"/>
</dbReference>
<dbReference type="InterPro" id="IPR050118">
    <property type="entry name" value="Pur/Pyrimidine_PRTase"/>
</dbReference>
<dbReference type="GO" id="GO:0000310">
    <property type="term" value="F:xanthine phosphoribosyltransferase activity"/>
    <property type="evidence" value="ECO:0007669"/>
    <property type="project" value="UniProtKB-UniRule"/>
</dbReference>
<keyword evidence="1 5" id="KW-0963">Cytoplasm</keyword>
<comment type="subcellular location">
    <subcellularLocation>
        <location evidence="5">Cytoplasm</location>
    </subcellularLocation>
</comment>
<dbReference type="NCBIfam" id="NF006671">
    <property type="entry name" value="PRK09219.1"/>
    <property type="match status" value="1"/>
</dbReference>
<reference evidence="8" key="1">
    <citation type="submission" date="2017-05" db="EMBL/GenBank/DDBJ databases">
        <title>The Genome Sequence of Enterococcus sp. 9E7_DIV0242.</title>
        <authorList>
            <consortium name="The Broad Institute Genomics Platform"/>
            <consortium name="The Broad Institute Genomic Center for Infectious Diseases"/>
            <person name="Earl A."/>
            <person name="Manson A."/>
            <person name="Schwartman J."/>
            <person name="Gilmore M."/>
            <person name="Abouelleil A."/>
            <person name="Cao P."/>
            <person name="Chapman S."/>
            <person name="Cusick C."/>
            <person name="Shea T."/>
            <person name="Young S."/>
            <person name="Neafsey D."/>
            <person name="Nusbaum C."/>
            <person name="Birren B."/>
        </authorList>
    </citation>
    <scope>NUCLEOTIDE SEQUENCE [LARGE SCALE GENOMIC DNA]</scope>
    <source>
        <strain evidence="8">9E7_DIV0242</strain>
    </source>
</reference>
<dbReference type="InterPro" id="IPR029057">
    <property type="entry name" value="PRTase-like"/>
</dbReference>
<dbReference type="EMBL" id="CP147247">
    <property type="protein sequence ID" value="WYJ88314.1"/>
    <property type="molecule type" value="Genomic_DNA"/>
</dbReference>
<dbReference type="NCBIfam" id="TIGR01744">
    <property type="entry name" value="XPRTase"/>
    <property type="match status" value="1"/>
</dbReference>
<keyword evidence="2 5" id="KW-0328">Glycosyltransferase</keyword>
<accession>A0A242KB18</accession>
<gene>
    <name evidence="5" type="primary">xpt</name>
    <name evidence="9" type="ORF">A5888_000033</name>
    <name evidence="8" type="ORF">A5888_000083</name>
</gene>
<feature type="binding site" evidence="5">
    <location>
        <position position="20"/>
    </location>
    <ligand>
        <name>xanthine</name>
        <dbReference type="ChEBI" id="CHEBI:17712"/>
    </ligand>
</feature>
<protein>
    <recommendedName>
        <fullName evidence="5 6">Xanthine phosphoribosyltransferase</fullName>
        <shortName evidence="5">XPRTase</shortName>
        <ecNumber evidence="5 6">2.4.2.22</ecNumber>
    </recommendedName>
</protein>
<evidence type="ECO:0000256" key="5">
    <source>
        <dbReference type="HAMAP-Rule" id="MF_01184"/>
    </source>
</evidence>
<evidence type="ECO:0000313" key="10">
    <source>
        <dbReference type="Proteomes" id="UP000195141"/>
    </source>
</evidence>
<evidence type="ECO:0000313" key="9">
    <source>
        <dbReference type="EMBL" id="WYJ88314.1"/>
    </source>
</evidence>
<dbReference type="AlphaFoldDB" id="A0A242KB18"/>
<comment type="subunit">
    <text evidence="5">Homodimer.</text>
</comment>
<dbReference type="SUPFAM" id="SSF53271">
    <property type="entry name" value="PRTase-like"/>
    <property type="match status" value="1"/>
</dbReference>
<dbReference type="InterPro" id="IPR000836">
    <property type="entry name" value="PRTase_dom"/>
</dbReference>
<feature type="binding site" evidence="5">
    <location>
        <position position="156"/>
    </location>
    <ligand>
        <name>xanthine</name>
        <dbReference type="ChEBI" id="CHEBI:17712"/>
    </ligand>
</feature>
<dbReference type="PANTHER" id="PTHR43864:SF1">
    <property type="entry name" value="XANTHINE PHOSPHORIBOSYLTRANSFERASE"/>
    <property type="match status" value="1"/>
</dbReference>
<comment type="catalytic activity">
    <reaction evidence="5">
        <text>XMP + diphosphate = xanthine + 5-phospho-alpha-D-ribose 1-diphosphate</text>
        <dbReference type="Rhea" id="RHEA:10800"/>
        <dbReference type="ChEBI" id="CHEBI:17712"/>
        <dbReference type="ChEBI" id="CHEBI:33019"/>
        <dbReference type="ChEBI" id="CHEBI:57464"/>
        <dbReference type="ChEBI" id="CHEBI:58017"/>
        <dbReference type="EC" id="2.4.2.22"/>
    </reaction>
</comment>
<keyword evidence="4 5" id="KW-0660">Purine salvage</keyword>
<dbReference type="CDD" id="cd06223">
    <property type="entry name" value="PRTases_typeI"/>
    <property type="match status" value="1"/>
</dbReference>
<feature type="binding site" evidence="5">
    <location>
        <position position="27"/>
    </location>
    <ligand>
        <name>xanthine</name>
        <dbReference type="ChEBI" id="CHEBI:17712"/>
    </ligand>
</feature>
<feature type="domain" description="Phosphoribosyltransferase" evidence="7">
    <location>
        <begin position="33"/>
        <end position="156"/>
    </location>
</feature>
<dbReference type="Proteomes" id="UP000195141">
    <property type="component" value="Chromosome"/>
</dbReference>
<keyword evidence="10" id="KW-1185">Reference proteome</keyword>
<evidence type="ECO:0000256" key="3">
    <source>
        <dbReference type="ARBA" id="ARBA00022679"/>
    </source>
</evidence>
<dbReference type="GO" id="GO:0005737">
    <property type="term" value="C:cytoplasm"/>
    <property type="evidence" value="ECO:0007669"/>
    <property type="project" value="UniProtKB-SubCell"/>
</dbReference>
<dbReference type="InterPro" id="IPR010079">
    <property type="entry name" value="Xanthine_PRibTrfase"/>
</dbReference>
<proteinExistence type="inferred from homology"/>
<dbReference type="EC" id="2.4.2.22" evidence="5 6"/>
<evidence type="ECO:0000256" key="1">
    <source>
        <dbReference type="ARBA" id="ARBA00022490"/>
    </source>
</evidence>
<dbReference type="GO" id="GO:0006166">
    <property type="term" value="P:purine ribonucleoside salvage"/>
    <property type="evidence" value="ECO:0007669"/>
    <property type="project" value="UniProtKB-KW"/>
</dbReference>
<dbReference type="RefSeq" id="WP_086347279.1">
    <property type="nucleotide sequence ID" value="NZ_CP147247.1"/>
</dbReference>
<dbReference type="UniPathway" id="UPA00602">
    <property type="reaction ID" value="UER00658"/>
</dbReference>
<evidence type="ECO:0000256" key="4">
    <source>
        <dbReference type="ARBA" id="ARBA00022726"/>
    </source>
</evidence>
<dbReference type="OrthoDB" id="9790678at2"/>
<comment type="function">
    <text evidence="5">Converts the preformed base xanthine, a product of nucleic acid breakdown, to xanthosine 5'-monophosphate (XMP), so it can be reused for RNA or DNA synthesis.</text>
</comment>
<reference evidence="9" key="2">
    <citation type="submission" date="2017-05" db="EMBL/GenBank/DDBJ databases">
        <authorList>
            <consortium name="The Broad Institute Genomics Platform"/>
            <consortium name="The Broad Institute Genomic Center for Infectious Diseases"/>
            <person name="Earl A."/>
            <person name="Manson A."/>
            <person name="Schwartman J."/>
            <person name="Gilmore M."/>
            <person name="Abouelleil A."/>
            <person name="Cao P."/>
            <person name="Chapman S."/>
            <person name="Cusick C."/>
            <person name="Shea T."/>
            <person name="Young S."/>
            <person name="Neafsey D."/>
            <person name="Nusbaum C."/>
            <person name="Birren B."/>
        </authorList>
    </citation>
    <scope>NUCLEOTIDE SEQUENCE</scope>
    <source>
        <strain evidence="9">9E7_DIV0242</strain>
    </source>
</reference>
<reference evidence="9" key="3">
    <citation type="submission" date="2024-03" db="EMBL/GenBank/DDBJ databases">
        <title>The Genome Sequence of Enterococcus sp. DIV0242b.</title>
        <authorList>
            <consortium name="The Broad Institute Genomics Platform"/>
            <consortium name="The Broad Institute Microbial Omics Core"/>
            <consortium name="The Broad Institute Genomic Center for Infectious Diseases"/>
            <person name="Earl A."/>
            <person name="Manson A."/>
            <person name="Gilmore M."/>
            <person name="Schwartman J."/>
            <person name="Shea T."/>
            <person name="Abouelleil A."/>
            <person name="Cao P."/>
            <person name="Chapman S."/>
            <person name="Cusick C."/>
            <person name="Young S."/>
            <person name="Neafsey D."/>
            <person name="Nusbaum C."/>
            <person name="Birren B."/>
        </authorList>
    </citation>
    <scope>NUCLEOTIDE SEQUENCE</scope>
    <source>
        <strain evidence="9">9E7_DIV0242</strain>
    </source>
</reference>
<evidence type="ECO:0000313" key="8">
    <source>
        <dbReference type="EMBL" id="OTP18269.1"/>
    </source>
</evidence>
<dbReference type="HAMAP" id="MF_01184">
    <property type="entry name" value="XPRTase"/>
    <property type="match status" value="1"/>
</dbReference>
<sequence>MKELVERIKKDGQVLGDGVLKVDSFVTHQVDAELMEKIGERFAEVFADQGITKVVTIEASGIAPALYAAQALKVPMIFARKAKSLTMAEELLTTSVYSFTKQVTSQISISKKFLSEGDTVLIIDDFLANGQAAKGLVELCQQAGATVSGIGILIEKSFQDGRALLEEMDLRVVSLARIASLENKTVEFLEEDA</sequence>
<dbReference type="GO" id="GO:0032265">
    <property type="term" value="P:XMP salvage"/>
    <property type="evidence" value="ECO:0007669"/>
    <property type="project" value="UniProtKB-UniRule"/>
</dbReference>
<dbReference type="EMBL" id="NGMM01000001">
    <property type="protein sequence ID" value="OTP18269.1"/>
    <property type="molecule type" value="Genomic_DNA"/>
</dbReference>